<evidence type="ECO:0000313" key="3">
    <source>
        <dbReference type="Proteomes" id="UP001175211"/>
    </source>
</evidence>
<dbReference type="Gene3D" id="1.20.1280.50">
    <property type="match status" value="1"/>
</dbReference>
<dbReference type="EMBL" id="JAUEPS010000036">
    <property type="protein sequence ID" value="KAK0450344.1"/>
    <property type="molecule type" value="Genomic_DNA"/>
</dbReference>
<reference evidence="2" key="1">
    <citation type="submission" date="2023-06" db="EMBL/GenBank/DDBJ databases">
        <authorList>
            <consortium name="Lawrence Berkeley National Laboratory"/>
            <person name="Ahrendt S."/>
            <person name="Sahu N."/>
            <person name="Indic B."/>
            <person name="Wong-Bajracharya J."/>
            <person name="Merenyi Z."/>
            <person name="Ke H.-M."/>
            <person name="Monk M."/>
            <person name="Kocsube S."/>
            <person name="Drula E."/>
            <person name="Lipzen A."/>
            <person name="Balint B."/>
            <person name="Henrissat B."/>
            <person name="Andreopoulos B."/>
            <person name="Martin F.M."/>
            <person name="Harder C.B."/>
            <person name="Rigling D."/>
            <person name="Ford K.L."/>
            <person name="Foster G.D."/>
            <person name="Pangilinan J."/>
            <person name="Papanicolaou A."/>
            <person name="Barry K."/>
            <person name="LaButti K."/>
            <person name="Viragh M."/>
            <person name="Koriabine M."/>
            <person name="Yan M."/>
            <person name="Riley R."/>
            <person name="Champramary S."/>
            <person name="Plett K.L."/>
            <person name="Tsai I.J."/>
            <person name="Slot J."/>
            <person name="Sipos G."/>
            <person name="Plett J."/>
            <person name="Nagy L.G."/>
            <person name="Grigoriev I.V."/>
        </authorList>
    </citation>
    <scope>NUCLEOTIDE SEQUENCE</scope>
    <source>
        <strain evidence="2">CCBAS 213</strain>
    </source>
</reference>
<dbReference type="PROSITE" id="PS50181">
    <property type="entry name" value="FBOX"/>
    <property type="match status" value="1"/>
</dbReference>
<dbReference type="InterPro" id="IPR001810">
    <property type="entry name" value="F-box_dom"/>
</dbReference>
<proteinExistence type="predicted"/>
<dbReference type="InterPro" id="IPR036047">
    <property type="entry name" value="F-box-like_dom_sf"/>
</dbReference>
<keyword evidence="3" id="KW-1185">Reference proteome</keyword>
<name>A0AA39JWY7_ARMTA</name>
<evidence type="ECO:0000313" key="2">
    <source>
        <dbReference type="EMBL" id="KAK0450344.1"/>
    </source>
</evidence>
<sequence length="390" mass="44064">MDPGSALSHFPSEIFCRIFALASDGQSLKTTQGPWAISKVCSRWRSIVLSTPTLWTRLQINLALWIPDARRRRNEFGWPSRDVYNDLLDHMPFADDFDQDQESFVLSETYAISAGARENDEDLRERESVCSPGVQRGSTHLSEWTIARLREQLGRSQSAPLDVKVYIPSAAPPTTPYLIPFIELLFSQSHRFKSLSTDISASVITPDYKKLGNVRRLKTNVPSSFAFNTLSLPVVTACHFVLEGTSTPPFTSEPRKEEERLDNLRELVLESQNPIHAQDLQVPIGALQLPKTLASLTIRNLALSVAVVKNLPETQKMRIIKGPKAYMTYLPEDVIVALINKIDHRLDNGLLRSVSVQGFTVPKLDSALWCRIEALNERENVDIQFIRLWQ</sequence>
<accession>A0AA39JWY7</accession>
<dbReference type="RefSeq" id="XP_060327215.1">
    <property type="nucleotide sequence ID" value="XM_060473918.1"/>
</dbReference>
<dbReference type="GeneID" id="85357466"/>
<dbReference type="AlphaFoldDB" id="A0AA39JWY7"/>
<feature type="domain" description="F-box" evidence="1">
    <location>
        <begin position="4"/>
        <end position="58"/>
    </location>
</feature>
<comment type="caution">
    <text evidence="2">The sequence shown here is derived from an EMBL/GenBank/DDBJ whole genome shotgun (WGS) entry which is preliminary data.</text>
</comment>
<organism evidence="2 3">
    <name type="scientific">Armillaria tabescens</name>
    <name type="common">Ringless honey mushroom</name>
    <name type="synonym">Agaricus tabescens</name>
    <dbReference type="NCBI Taxonomy" id="1929756"/>
    <lineage>
        <taxon>Eukaryota</taxon>
        <taxon>Fungi</taxon>
        <taxon>Dikarya</taxon>
        <taxon>Basidiomycota</taxon>
        <taxon>Agaricomycotina</taxon>
        <taxon>Agaricomycetes</taxon>
        <taxon>Agaricomycetidae</taxon>
        <taxon>Agaricales</taxon>
        <taxon>Marasmiineae</taxon>
        <taxon>Physalacriaceae</taxon>
        <taxon>Desarmillaria</taxon>
    </lineage>
</organism>
<protein>
    <recommendedName>
        <fullName evidence="1">F-box domain-containing protein</fullName>
    </recommendedName>
</protein>
<evidence type="ECO:0000259" key="1">
    <source>
        <dbReference type="PROSITE" id="PS50181"/>
    </source>
</evidence>
<gene>
    <name evidence="2" type="ORF">EV420DRAFT_1563033</name>
</gene>
<dbReference type="Proteomes" id="UP001175211">
    <property type="component" value="Unassembled WGS sequence"/>
</dbReference>
<dbReference type="SUPFAM" id="SSF81383">
    <property type="entry name" value="F-box domain"/>
    <property type="match status" value="1"/>
</dbReference>